<feature type="compositionally biased region" description="Basic and acidic residues" evidence="1">
    <location>
        <begin position="403"/>
        <end position="414"/>
    </location>
</feature>
<protein>
    <recommendedName>
        <fullName evidence="5">DUF2029 domain-containing protein</fullName>
    </recommendedName>
</protein>
<comment type="caution">
    <text evidence="3">The sequence shown here is derived from an EMBL/GenBank/DDBJ whole genome shotgun (WGS) entry which is preliminary data.</text>
</comment>
<keyword evidence="2" id="KW-1133">Transmembrane helix</keyword>
<feature type="transmembrane region" description="Helical" evidence="2">
    <location>
        <begin position="299"/>
        <end position="321"/>
    </location>
</feature>
<dbReference type="Proteomes" id="UP001385809">
    <property type="component" value="Unassembled WGS sequence"/>
</dbReference>
<feature type="transmembrane region" description="Helical" evidence="2">
    <location>
        <begin position="64"/>
        <end position="83"/>
    </location>
</feature>
<feature type="transmembrane region" description="Helical" evidence="2">
    <location>
        <begin position="9"/>
        <end position="27"/>
    </location>
</feature>
<evidence type="ECO:0000313" key="4">
    <source>
        <dbReference type="Proteomes" id="UP001385809"/>
    </source>
</evidence>
<organism evidence="3 4">
    <name type="scientific">Actinomycetospora aurantiaca</name>
    <dbReference type="NCBI Taxonomy" id="3129233"/>
    <lineage>
        <taxon>Bacteria</taxon>
        <taxon>Bacillati</taxon>
        <taxon>Actinomycetota</taxon>
        <taxon>Actinomycetes</taxon>
        <taxon>Pseudonocardiales</taxon>
        <taxon>Pseudonocardiaceae</taxon>
        <taxon>Actinomycetospora</taxon>
    </lineage>
</organism>
<feature type="transmembrane region" description="Helical" evidence="2">
    <location>
        <begin position="138"/>
        <end position="159"/>
    </location>
</feature>
<feature type="transmembrane region" description="Helical" evidence="2">
    <location>
        <begin position="216"/>
        <end position="249"/>
    </location>
</feature>
<dbReference type="EMBL" id="JBBEGN010000001">
    <property type="protein sequence ID" value="MEJ2866401.1"/>
    <property type="molecule type" value="Genomic_DNA"/>
</dbReference>
<dbReference type="RefSeq" id="WP_337693025.1">
    <property type="nucleotide sequence ID" value="NZ_JBBEGN010000001.1"/>
</dbReference>
<feature type="region of interest" description="Disordered" evidence="1">
    <location>
        <begin position="378"/>
        <end position="414"/>
    </location>
</feature>
<proteinExistence type="predicted"/>
<evidence type="ECO:0000256" key="1">
    <source>
        <dbReference type="SAM" id="MobiDB-lite"/>
    </source>
</evidence>
<feature type="transmembrane region" description="Helical" evidence="2">
    <location>
        <begin position="33"/>
        <end position="57"/>
    </location>
</feature>
<evidence type="ECO:0000256" key="2">
    <source>
        <dbReference type="SAM" id="Phobius"/>
    </source>
</evidence>
<accession>A0ABU8MGF6</accession>
<gene>
    <name evidence="3" type="ORF">WCD74_01405</name>
</gene>
<feature type="transmembrane region" description="Helical" evidence="2">
    <location>
        <begin position="193"/>
        <end position="210"/>
    </location>
</feature>
<keyword evidence="2" id="KW-0472">Membrane</keyword>
<feature type="transmembrane region" description="Helical" evidence="2">
    <location>
        <begin position="328"/>
        <end position="349"/>
    </location>
</feature>
<evidence type="ECO:0000313" key="3">
    <source>
        <dbReference type="EMBL" id="MEJ2866401.1"/>
    </source>
</evidence>
<feature type="compositionally biased region" description="Basic and acidic residues" evidence="1">
    <location>
        <begin position="378"/>
        <end position="388"/>
    </location>
</feature>
<name>A0ABU8MGF6_9PSEU</name>
<feature type="transmembrane region" description="Helical" evidence="2">
    <location>
        <begin position="261"/>
        <end position="279"/>
    </location>
</feature>
<evidence type="ECO:0008006" key="5">
    <source>
        <dbReference type="Google" id="ProtNLM"/>
    </source>
</evidence>
<keyword evidence="2" id="KW-0812">Transmembrane</keyword>
<reference evidence="3 4" key="1">
    <citation type="submission" date="2024-03" db="EMBL/GenBank/DDBJ databases">
        <title>Actinomycetospora sp. OC33-EN08, a novel actinomycete isolated from wild orchid (Aerides multiflora).</title>
        <authorList>
            <person name="Suriyachadkun C."/>
        </authorList>
    </citation>
    <scope>NUCLEOTIDE SEQUENCE [LARGE SCALE GENOMIC DNA]</scope>
    <source>
        <strain evidence="3 4">OC33-EN08</strain>
    </source>
</reference>
<keyword evidence="4" id="KW-1185">Reference proteome</keyword>
<sequence>MNAQVEQRAGLLAFASIIIAVSIGTIAKNASPLIATGYALTLLVLAVVLYFHIVAWVEKHPKSIDIIAFLAIVILVIAFFTAFDPTHSSSLGAGADRSDALNVALDRLLQGQYPYYGRTYMGNEITPLPGSLLLATPFFILGDAAFQNVVWIPAFLVALNAGGRLRAAPTVVWITAVLGCAATVREHLVGDDLFVKGVYVLAAILLVLRVSARTTYWLPLVAASIALGVTLCSRPHFILMLLPICALLWKQTYSFRMTSTVAVGSTATIFVLAAPFAIVDWAGFSPLHVASKVTSSTRISPALVFLALIALVTTIGLLWWFRPGVTATMWLLAGIAAVPGALAFIQTLRVTGPDLWQLGLASPAVVFAAAAIAWKSPPSKDLRDDQRLLDQPTAPPGINPKSEQNDRTPGRRQI</sequence>
<feature type="transmembrane region" description="Helical" evidence="2">
    <location>
        <begin position="355"/>
        <end position="374"/>
    </location>
</feature>